<dbReference type="PRINTS" id="PR00710">
    <property type="entry name" value="NATPEPTIDES"/>
</dbReference>
<name>A0A8C4S8H3_ERPCA</name>
<evidence type="ECO:0000256" key="5">
    <source>
        <dbReference type="ARBA" id="ARBA00022702"/>
    </source>
</evidence>
<feature type="chain" id="PRO_5034940097" evidence="10">
    <location>
        <begin position="32"/>
        <end position="140"/>
    </location>
</feature>
<dbReference type="GO" id="GO:0005576">
    <property type="term" value="C:extracellular region"/>
    <property type="evidence" value="ECO:0007669"/>
    <property type="project" value="UniProtKB-SubCell"/>
</dbReference>
<reference evidence="11" key="2">
    <citation type="submission" date="2025-08" db="UniProtKB">
        <authorList>
            <consortium name="Ensembl"/>
        </authorList>
    </citation>
    <scope>IDENTIFICATION</scope>
</reference>
<evidence type="ECO:0000256" key="2">
    <source>
        <dbReference type="ARBA" id="ARBA00009041"/>
    </source>
</evidence>
<evidence type="ECO:0000256" key="6">
    <source>
        <dbReference type="ARBA" id="ARBA00022729"/>
    </source>
</evidence>
<dbReference type="GO" id="GO:0005179">
    <property type="term" value="F:hormone activity"/>
    <property type="evidence" value="ECO:0007669"/>
    <property type="project" value="UniProtKB-KW"/>
</dbReference>
<keyword evidence="5" id="KW-0372">Hormone</keyword>
<dbReference type="AlphaFoldDB" id="A0A8C4S8H3"/>
<accession>A0A8C4S8H3</accession>
<dbReference type="Ensembl" id="ENSECRT00000013001.1">
    <property type="protein sequence ID" value="ENSECRP00000012781.1"/>
    <property type="gene ID" value="ENSECRG00000008543.1"/>
</dbReference>
<comment type="subcellular location">
    <subcellularLocation>
        <location evidence="1 9">Secreted</location>
    </subcellularLocation>
</comment>
<dbReference type="GO" id="GO:0006182">
    <property type="term" value="P:cGMP biosynthetic process"/>
    <property type="evidence" value="ECO:0007669"/>
    <property type="project" value="TreeGrafter"/>
</dbReference>
<evidence type="ECO:0000256" key="7">
    <source>
        <dbReference type="ARBA" id="ARBA00022858"/>
    </source>
</evidence>
<proteinExistence type="inferred from homology"/>
<evidence type="ECO:0000256" key="10">
    <source>
        <dbReference type="SAM" id="SignalP"/>
    </source>
</evidence>
<dbReference type="GO" id="GO:0097746">
    <property type="term" value="P:blood vessel diameter maintenance"/>
    <property type="evidence" value="ECO:0007669"/>
    <property type="project" value="UniProtKB-KW"/>
</dbReference>
<evidence type="ECO:0000256" key="1">
    <source>
        <dbReference type="ARBA" id="ARBA00004613"/>
    </source>
</evidence>
<keyword evidence="8" id="KW-1015">Disulfide bond</keyword>
<dbReference type="Proteomes" id="UP000694620">
    <property type="component" value="Chromosome 9"/>
</dbReference>
<evidence type="ECO:0000256" key="4">
    <source>
        <dbReference type="ARBA" id="ARBA00022685"/>
    </source>
</evidence>
<reference evidence="11" key="3">
    <citation type="submission" date="2025-09" db="UniProtKB">
        <authorList>
            <consortium name="Ensembl"/>
        </authorList>
    </citation>
    <scope>IDENTIFICATION</scope>
</reference>
<dbReference type="PANTHER" id="PTHR12167:SF4">
    <property type="entry name" value="NATRIURETIC PEPTIDE C-LIKE PROTEIN"/>
    <property type="match status" value="1"/>
</dbReference>
<sequence length="140" mass="15431">MMGSYSAPLLTGHRILCLFLLMASSLSPIHSRAFRSPPLQFLSTLLEKEYGNLQSGPVNIHNVSSEQYEDPQPWADVSSVSKEQILGDEPPANENALYLLLRRAAANRKWISADRVKKAWSKGCFGLKLDRIGSISGLGC</sequence>
<evidence type="ECO:0000256" key="3">
    <source>
        <dbReference type="ARBA" id="ARBA00022525"/>
    </source>
</evidence>
<protein>
    <submittedName>
        <fullName evidence="11">C-type natriuretic peptide-like</fullName>
    </submittedName>
</protein>
<dbReference type="PROSITE" id="PS00263">
    <property type="entry name" value="NATRIURETIC_PEPTIDE"/>
    <property type="match status" value="1"/>
</dbReference>
<dbReference type="PANTHER" id="PTHR12167">
    <property type="entry name" value="C-TYPE NATRIURETIC PEPTIDE"/>
    <property type="match status" value="1"/>
</dbReference>
<comment type="similarity">
    <text evidence="2 9">Belongs to the natriuretic peptide family.</text>
</comment>
<keyword evidence="12" id="KW-1185">Reference proteome</keyword>
<dbReference type="InterPro" id="IPR000663">
    <property type="entry name" value="Natr_peptide"/>
</dbReference>
<dbReference type="InterPro" id="IPR030480">
    <property type="entry name" value="Natr_peptide_CS"/>
</dbReference>
<gene>
    <name evidence="11" type="primary">nppcl</name>
</gene>
<keyword evidence="4" id="KW-0165">Cleavage on pair of basic residues</keyword>
<evidence type="ECO:0000256" key="9">
    <source>
        <dbReference type="RuleBase" id="RU003686"/>
    </source>
</evidence>
<reference evidence="11" key="1">
    <citation type="submission" date="2021-06" db="EMBL/GenBank/DDBJ databases">
        <authorList>
            <consortium name="Wellcome Sanger Institute Data Sharing"/>
        </authorList>
    </citation>
    <scope>NUCLEOTIDE SEQUENCE [LARGE SCALE GENOMIC DNA]</scope>
</reference>
<dbReference type="SMART" id="SM00183">
    <property type="entry name" value="NAT_PEP"/>
    <property type="match status" value="1"/>
</dbReference>
<dbReference type="GO" id="GO:0007168">
    <property type="term" value="P:receptor guanylyl cyclase signaling pathway"/>
    <property type="evidence" value="ECO:0007669"/>
    <property type="project" value="TreeGrafter"/>
</dbReference>
<dbReference type="Pfam" id="PF00212">
    <property type="entry name" value="ANP"/>
    <property type="match status" value="1"/>
</dbReference>
<keyword evidence="7 9" id="KW-0838">Vasoactive</keyword>
<organism evidence="11 12">
    <name type="scientific">Erpetoichthys calabaricus</name>
    <name type="common">Rope fish</name>
    <name type="synonym">Calamoichthys calabaricus</name>
    <dbReference type="NCBI Taxonomy" id="27687"/>
    <lineage>
        <taxon>Eukaryota</taxon>
        <taxon>Metazoa</taxon>
        <taxon>Chordata</taxon>
        <taxon>Craniata</taxon>
        <taxon>Vertebrata</taxon>
        <taxon>Euteleostomi</taxon>
        <taxon>Actinopterygii</taxon>
        <taxon>Polypteriformes</taxon>
        <taxon>Polypteridae</taxon>
        <taxon>Erpetoichthys</taxon>
    </lineage>
</organism>
<keyword evidence="6 10" id="KW-0732">Signal</keyword>
<evidence type="ECO:0000313" key="11">
    <source>
        <dbReference type="Ensembl" id="ENSECRP00000012781.1"/>
    </source>
</evidence>
<evidence type="ECO:0000256" key="8">
    <source>
        <dbReference type="ARBA" id="ARBA00023157"/>
    </source>
</evidence>
<keyword evidence="3" id="KW-0964">Secreted</keyword>
<dbReference type="InterPro" id="IPR002408">
    <property type="entry name" value="Natriuretic_peptide_brain"/>
</dbReference>
<evidence type="ECO:0000313" key="12">
    <source>
        <dbReference type="Proteomes" id="UP000694620"/>
    </source>
</evidence>
<feature type="signal peptide" evidence="10">
    <location>
        <begin position="1"/>
        <end position="31"/>
    </location>
</feature>
<dbReference type="PRINTS" id="PR00712">
    <property type="entry name" value="BNATPEPTIDE"/>
</dbReference>